<accession>A0A816DQ65</accession>
<evidence type="ECO:0000256" key="1">
    <source>
        <dbReference type="SAM" id="Phobius"/>
    </source>
</evidence>
<feature type="transmembrane region" description="Helical" evidence="1">
    <location>
        <begin position="64"/>
        <end position="87"/>
    </location>
</feature>
<organism evidence="2 3">
    <name type="scientific">Adineta ricciae</name>
    <name type="common">Rotifer</name>
    <dbReference type="NCBI Taxonomy" id="249248"/>
    <lineage>
        <taxon>Eukaryota</taxon>
        <taxon>Metazoa</taxon>
        <taxon>Spiralia</taxon>
        <taxon>Gnathifera</taxon>
        <taxon>Rotifera</taxon>
        <taxon>Eurotatoria</taxon>
        <taxon>Bdelloidea</taxon>
        <taxon>Adinetida</taxon>
        <taxon>Adinetidae</taxon>
        <taxon>Adineta</taxon>
    </lineage>
</organism>
<dbReference type="EMBL" id="CAJNOR010008658">
    <property type="protein sequence ID" value="CAF1635861.1"/>
    <property type="molecule type" value="Genomic_DNA"/>
</dbReference>
<comment type="caution">
    <text evidence="2">The sequence shown here is derived from an EMBL/GenBank/DDBJ whole genome shotgun (WGS) entry which is preliminary data.</text>
</comment>
<feature type="transmembrane region" description="Helical" evidence="1">
    <location>
        <begin position="107"/>
        <end position="129"/>
    </location>
</feature>
<proteinExistence type="predicted"/>
<keyword evidence="1" id="KW-1133">Transmembrane helix</keyword>
<dbReference type="AlphaFoldDB" id="A0A816DQ65"/>
<evidence type="ECO:0000313" key="3">
    <source>
        <dbReference type="Proteomes" id="UP000663828"/>
    </source>
</evidence>
<name>A0A816DQ65_ADIRI</name>
<keyword evidence="3" id="KW-1185">Reference proteome</keyword>
<keyword evidence="1" id="KW-0472">Membrane</keyword>
<protein>
    <submittedName>
        <fullName evidence="2">Uncharacterized protein</fullName>
    </submittedName>
</protein>
<gene>
    <name evidence="2" type="ORF">XAT740_LOCUS52456</name>
</gene>
<sequence>MRLVGNAIRVMLENFAKPHASYEHWYLFNHVNYFVIVVKHHHILYSSRWDLIPDLMILRDLSMYFHIASGVTIYVLATLLVLISFAIRTRSYGTESGDSFIKTFLKLLYTYMFIFTPPVAYLGDFIPYVDAHSLKKNRPMILSLWYFSSKFRCQSHHRIAIYLTCSSHMVTLFLSV</sequence>
<keyword evidence="1" id="KW-0812">Transmembrane</keyword>
<evidence type="ECO:0000313" key="2">
    <source>
        <dbReference type="EMBL" id="CAF1635861.1"/>
    </source>
</evidence>
<reference evidence="2" key="1">
    <citation type="submission" date="2021-02" db="EMBL/GenBank/DDBJ databases">
        <authorList>
            <person name="Nowell W R."/>
        </authorList>
    </citation>
    <scope>NUCLEOTIDE SEQUENCE</scope>
</reference>
<dbReference type="Proteomes" id="UP000663828">
    <property type="component" value="Unassembled WGS sequence"/>
</dbReference>